<keyword evidence="9" id="KW-1185">Reference proteome</keyword>
<dbReference type="InterPro" id="IPR029039">
    <property type="entry name" value="Flavoprotein-like_sf"/>
</dbReference>
<dbReference type="PANTHER" id="PTHR42809:SF1">
    <property type="entry name" value="FLAVODOXIN 1"/>
    <property type="match status" value="1"/>
</dbReference>
<dbReference type="SUPFAM" id="SSF52218">
    <property type="entry name" value="Flavoproteins"/>
    <property type="match status" value="1"/>
</dbReference>
<keyword evidence="6" id="KW-0249">Electron transport</keyword>
<dbReference type="PROSITE" id="PS50902">
    <property type="entry name" value="FLAVODOXIN_LIKE"/>
    <property type="match status" value="1"/>
</dbReference>
<evidence type="ECO:0000256" key="1">
    <source>
        <dbReference type="ARBA" id="ARBA00001917"/>
    </source>
</evidence>
<keyword evidence="4" id="KW-0285">Flavoprotein</keyword>
<sequence>MKIAVLYGTETGNAAMLADDIKSALDGDHDVACADLAAIDPAGLDGQDFHVIVCSTYGDGDVPASAKPFMTKLEALAPKLSHVRFAIFGLGDSEYAETFAHGSMKLAEALVAREAVQVGTRLTHNATADELPEDIALPWIRAILADLEDAV</sequence>
<dbReference type="Proteomes" id="UP000320653">
    <property type="component" value="Unassembled WGS sequence"/>
</dbReference>
<keyword evidence="3" id="KW-0813">Transport</keyword>
<dbReference type="InterPro" id="IPR008254">
    <property type="entry name" value="Flavodoxin/NO_synth"/>
</dbReference>
<gene>
    <name evidence="8" type="ORF">FHW37_101855</name>
</gene>
<evidence type="ECO:0000256" key="5">
    <source>
        <dbReference type="ARBA" id="ARBA00022643"/>
    </source>
</evidence>
<dbReference type="InterPro" id="IPR001094">
    <property type="entry name" value="Flavdoxin-like"/>
</dbReference>
<accession>A0A561R8W3</accession>
<dbReference type="AlphaFoldDB" id="A0A561R8W3"/>
<comment type="caution">
    <text evidence="8">The sequence shown here is derived from an EMBL/GenBank/DDBJ whole genome shotgun (WGS) entry which is preliminary data.</text>
</comment>
<dbReference type="Gene3D" id="3.40.50.360">
    <property type="match status" value="1"/>
</dbReference>
<evidence type="ECO:0000256" key="6">
    <source>
        <dbReference type="ARBA" id="ARBA00022982"/>
    </source>
</evidence>
<dbReference type="RefSeq" id="WP_145632914.1">
    <property type="nucleotide sequence ID" value="NZ_VIWP01000001.1"/>
</dbReference>
<feature type="domain" description="Flavodoxin-like" evidence="7">
    <location>
        <begin position="3"/>
        <end position="144"/>
    </location>
</feature>
<dbReference type="EMBL" id="VIWP01000001">
    <property type="protein sequence ID" value="TWF59051.1"/>
    <property type="molecule type" value="Genomic_DNA"/>
</dbReference>
<comment type="similarity">
    <text evidence="2">Belongs to the flavodoxin family.</text>
</comment>
<dbReference type="Pfam" id="PF00258">
    <property type="entry name" value="Flavodoxin_1"/>
    <property type="match status" value="1"/>
</dbReference>
<dbReference type="OrthoDB" id="9816402at2"/>
<evidence type="ECO:0000256" key="3">
    <source>
        <dbReference type="ARBA" id="ARBA00022448"/>
    </source>
</evidence>
<dbReference type="PANTHER" id="PTHR42809">
    <property type="entry name" value="FLAVODOXIN 2"/>
    <property type="match status" value="1"/>
</dbReference>
<dbReference type="GO" id="GO:0010181">
    <property type="term" value="F:FMN binding"/>
    <property type="evidence" value="ECO:0007669"/>
    <property type="project" value="InterPro"/>
</dbReference>
<comment type="cofactor">
    <cofactor evidence="1">
        <name>FMN</name>
        <dbReference type="ChEBI" id="CHEBI:58210"/>
    </cofactor>
</comment>
<dbReference type="PRINTS" id="PR00369">
    <property type="entry name" value="FLAVODOXIN"/>
</dbReference>
<organism evidence="8 9">
    <name type="scientific">Neorhizobium alkalisoli</name>
    <dbReference type="NCBI Taxonomy" id="528178"/>
    <lineage>
        <taxon>Bacteria</taxon>
        <taxon>Pseudomonadati</taxon>
        <taxon>Pseudomonadota</taxon>
        <taxon>Alphaproteobacteria</taxon>
        <taxon>Hyphomicrobiales</taxon>
        <taxon>Rhizobiaceae</taxon>
        <taxon>Rhizobium/Agrobacterium group</taxon>
        <taxon>Neorhizobium</taxon>
    </lineage>
</organism>
<evidence type="ECO:0000256" key="2">
    <source>
        <dbReference type="ARBA" id="ARBA00005267"/>
    </source>
</evidence>
<name>A0A561R8W3_9HYPH</name>
<evidence type="ECO:0000256" key="4">
    <source>
        <dbReference type="ARBA" id="ARBA00022630"/>
    </source>
</evidence>
<protein>
    <submittedName>
        <fullName evidence="8">MioC protein</fullName>
    </submittedName>
</protein>
<proteinExistence type="inferred from homology"/>
<evidence type="ECO:0000259" key="7">
    <source>
        <dbReference type="PROSITE" id="PS50902"/>
    </source>
</evidence>
<evidence type="ECO:0000313" key="8">
    <source>
        <dbReference type="EMBL" id="TWF59051.1"/>
    </source>
</evidence>
<dbReference type="InterPro" id="IPR050619">
    <property type="entry name" value="Flavodoxin"/>
</dbReference>
<keyword evidence="5" id="KW-0288">FMN</keyword>
<evidence type="ECO:0000313" key="9">
    <source>
        <dbReference type="Proteomes" id="UP000320653"/>
    </source>
</evidence>
<reference evidence="8 9" key="1">
    <citation type="submission" date="2019-06" db="EMBL/GenBank/DDBJ databases">
        <title>Sorghum-associated microbial communities from plants grown in Nebraska, USA.</title>
        <authorList>
            <person name="Schachtman D."/>
        </authorList>
    </citation>
    <scope>NUCLEOTIDE SEQUENCE [LARGE SCALE GENOMIC DNA]</scope>
    <source>
        <strain evidence="8 9">1225</strain>
    </source>
</reference>